<keyword evidence="1" id="KW-0732">Signal</keyword>
<accession>A0A0F5JBM6</accession>
<evidence type="ECO:0000313" key="2">
    <source>
        <dbReference type="EMBL" id="KKB55159.1"/>
    </source>
</evidence>
<protein>
    <recommendedName>
        <fullName evidence="4">DUF4352 domain-containing protein</fullName>
    </recommendedName>
</protein>
<proteinExistence type="predicted"/>
<gene>
    <name evidence="2" type="ORF">HMPREF1536_02616</name>
</gene>
<evidence type="ECO:0008006" key="4">
    <source>
        <dbReference type="Google" id="ProtNLM"/>
    </source>
</evidence>
<dbReference type="HOGENOM" id="CLU_1766228_0_0_10"/>
<evidence type="ECO:0000256" key="1">
    <source>
        <dbReference type="ARBA" id="ARBA00022729"/>
    </source>
</evidence>
<dbReference type="RefSeq" id="WP_028729801.1">
    <property type="nucleotide sequence ID" value="NZ_KE386764.1"/>
</dbReference>
<dbReference type="InterPro" id="IPR029050">
    <property type="entry name" value="Immunoprotect_excell_Ig-like"/>
</dbReference>
<evidence type="ECO:0000313" key="3">
    <source>
        <dbReference type="Proteomes" id="UP000033035"/>
    </source>
</evidence>
<organism evidence="2 3">
    <name type="scientific">Parabacteroides gordonii MS-1 = DSM 23371</name>
    <dbReference type="NCBI Taxonomy" id="1203610"/>
    <lineage>
        <taxon>Bacteria</taxon>
        <taxon>Pseudomonadati</taxon>
        <taxon>Bacteroidota</taxon>
        <taxon>Bacteroidia</taxon>
        <taxon>Bacteroidales</taxon>
        <taxon>Tannerellaceae</taxon>
        <taxon>Parabacteroides</taxon>
    </lineage>
</organism>
<dbReference type="STRING" id="1203610.HMPREF1536_02616"/>
<dbReference type="EMBL" id="AQHW01000015">
    <property type="protein sequence ID" value="KKB55159.1"/>
    <property type="molecule type" value="Genomic_DNA"/>
</dbReference>
<dbReference type="PATRIC" id="fig|1203610.3.peg.2683"/>
<keyword evidence="3" id="KW-1185">Reference proteome</keyword>
<name>A0A0F5JBM6_9BACT</name>
<dbReference type="Gene3D" id="2.60.40.1240">
    <property type="match status" value="1"/>
</dbReference>
<dbReference type="Proteomes" id="UP000033035">
    <property type="component" value="Unassembled WGS sequence"/>
</dbReference>
<comment type="caution">
    <text evidence="2">The sequence shown here is derived from an EMBL/GenBank/DDBJ whole genome shotgun (WGS) entry which is preliminary data.</text>
</comment>
<sequence>MKTNTKILAILLFISVLGNILLVINPENASKVHNLAQIENISKGESKKVFEIKLLDTKITGNDRENVSYETWTIKVSNVSNEEQTFLTRDFVLIDQDGRKFSPMEVRGAEGFNINPGLETEYAIMFMTPSDVLESYLEDTTGKSKVL</sequence>
<dbReference type="AlphaFoldDB" id="A0A0F5JBM6"/>
<reference evidence="2 3" key="1">
    <citation type="submission" date="2013-04" db="EMBL/GenBank/DDBJ databases">
        <title>The Genome Sequence of Parabacteroides gordonii DSM 23371.</title>
        <authorList>
            <consortium name="The Broad Institute Genomics Platform"/>
            <person name="Earl A."/>
            <person name="Ward D."/>
            <person name="Feldgarden M."/>
            <person name="Gevers D."/>
            <person name="Martens E."/>
            <person name="Sakamoto M."/>
            <person name="Benno Y."/>
            <person name="Suzuki N."/>
            <person name="Matsunaga N."/>
            <person name="Koshihara K."/>
            <person name="Seki M."/>
            <person name="Komiya H."/>
            <person name="Walker B."/>
            <person name="Young S."/>
            <person name="Zeng Q."/>
            <person name="Gargeya S."/>
            <person name="Fitzgerald M."/>
            <person name="Haas B."/>
            <person name="Abouelleil A."/>
            <person name="Allen A.W."/>
            <person name="Alvarado L."/>
            <person name="Arachchi H.M."/>
            <person name="Berlin A.M."/>
            <person name="Chapman S.B."/>
            <person name="Gainer-Dewar J."/>
            <person name="Goldberg J."/>
            <person name="Griggs A."/>
            <person name="Gujja S."/>
            <person name="Hansen M."/>
            <person name="Howarth C."/>
            <person name="Imamovic A."/>
            <person name="Ireland A."/>
            <person name="Larimer J."/>
            <person name="McCowan C."/>
            <person name="Murphy C."/>
            <person name="Pearson M."/>
            <person name="Poon T.W."/>
            <person name="Priest M."/>
            <person name="Roberts A."/>
            <person name="Saif S."/>
            <person name="Shea T."/>
            <person name="Sisk P."/>
            <person name="Sykes S."/>
            <person name="Wortman J."/>
            <person name="Nusbaum C."/>
            <person name="Birren B."/>
        </authorList>
    </citation>
    <scope>NUCLEOTIDE SEQUENCE [LARGE SCALE GENOMIC DNA]</scope>
    <source>
        <strain evidence="2 3">MS-1</strain>
    </source>
</reference>